<sequence>MLKNLKYVLLGFLVSICLAFSILRETKNNDITLGAYYFDGWTGAYPNHITKKLVDSFSLREPKWGWLTSSQQIVNEQIDEASNAGLSFFSFCWYMNSSKKPSEEPLNNALKYFRNSPNKNKLKYCIMVANHQGYEIDKNDWNLVSKEWLELFSDKSYLKVNEKPLLIFFSINSLITKFGSTENVKSALDSLRYAAVNSGLRGISFAVCINPSKTNIQKAESCGFDILTGYNYHSAGFRGNKMKIPIDSLIFAERKVWDSFNSLSKLNYIPVSTLNWDPRPWANTYNNYAKEPYYVGFSPESVFRSVKNCVSWIKENTRNATKEKIAILYAWNENGEGAWLTPGKNGFNPSKRLKKALSTSIK</sequence>
<evidence type="ECO:0008006" key="3">
    <source>
        <dbReference type="Google" id="ProtNLM"/>
    </source>
</evidence>
<reference evidence="1 2" key="1">
    <citation type="submission" date="2020-08" db="EMBL/GenBank/DDBJ databases">
        <title>Functional genomics of gut bacteria from endangered species of beetles.</title>
        <authorList>
            <person name="Carlos-Shanley C."/>
        </authorList>
    </citation>
    <scope>NUCLEOTIDE SEQUENCE [LARGE SCALE GENOMIC DNA]</scope>
    <source>
        <strain evidence="1 2">S00070</strain>
    </source>
</reference>
<dbReference type="Pfam" id="PF14307">
    <property type="entry name" value="Glyco_tran_WbsX"/>
    <property type="match status" value="1"/>
</dbReference>
<name>A0A841EGE1_9BACT</name>
<dbReference type="Gene3D" id="3.20.20.80">
    <property type="entry name" value="Glycosidases"/>
    <property type="match status" value="1"/>
</dbReference>
<accession>A0A841EGE1</accession>
<dbReference type="PANTHER" id="PTHR41244">
    <property type="entry name" value="RHAMNAN SYNTHESIS F"/>
    <property type="match status" value="1"/>
</dbReference>
<comment type="caution">
    <text evidence="1">The sequence shown here is derived from an EMBL/GenBank/DDBJ whole genome shotgun (WGS) entry which is preliminary data.</text>
</comment>
<dbReference type="InterPro" id="IPR032719">
    <property type="entry name" value="WbsX"/>
</dbReference>
<proteinExistence type="predicted"/>
<evidence type="ECO:0000313" key="2">
    <source>
        <dbReference type="Proteomes" id="UP000524404"/>
    </source>
</evidence>
<gene>
    <name evidence="1" type="ORF">HNP25_001074</name>
</gene>
<dbReference type="Proteomes" id="UP000524404">
    <property type="component" value="Unassembled WGS sequence"/>
</dbReference>
<evidence type="ECO:0000313" key="1">
    <source>
        <dbReference type="EMBL" id="MBB6002422.1"/>
    </source>
</evidence>
<keyword evidence="2" id="KW-1185">Reference proteome</keyword>
<protein>
    <recommendedName>
        <fullName evidence="3">Glycosyltransferase WbsX</fullName>
    </recommendedName>
</protein>
<dbReference type="EMBL" id="JACHKT010000005">
    <property type="protein sequence ID" value="MBB6002422.1"/>
    <property type="molecule type" value="Genomic_DNA"/>
</dbReference>
<organism evidence="1 2">
    <name type="scientific">Arcicella rosea</name>
    <dbReference type="NCBI Taxonomy" id="502909"/>
    <lineage>
        <taxon>Bacteria</taxon>
        <taxon>Pseudomonadati</taxon>
        <taxon>Bacteroidota</taxon>
        <taxon>Cytophagia</taxon>
        <taxon>Cytophagales</taxon>
        <taxon>Flectobacillaceae</taxon>
        <taxon>Arcicella</taxon>
    </lineage>
</organism>
<dbReference type="PANTHER" id="PTHR41244:SF1">
    <property type="entry name" value="GLYCOSYLTRANSFERASE"/>
    <property type="match status" value="1"/>
</dbReference>
<dbReference type="AlphaFoldDB" id="A0A841EGE1"/>
<dbReference type="RefSeq" id="WP_184131377.1">
    <property type="nucleotide sequence ID" value="NZ_JACHKT010000005.1"/>
</dbReference>